<comment type="subunit">
    <text evidence="2 4">Homodimer.</text>
</comment>
<feature type="signal peptide" evidence="4">
    <location>
        <begin position="1"/>
        <end position="22"/>
    </location>
</feature>
<dbReference type="Gramene" id="TraesCLE_scaffold_002464_01G000400.1">
    <property type="protein sequence ID" value="TraesCLE_scaffold_002464_01G000400.1"/>
    <property type="gene ID" value="TraesCLE_scaffold_002464_01G000400"/>
</dbReference>
<dbReference type="Gramene" id="TraesRN4A0100589700.1">
    <property type="protein sequence ID" value="TraesRN4A0100589700.1"/>
    <property type="gene ID" value="TraesRN4A0100589700"/>
</dbReference>
<protein>
    <recommendedName>
        <fullName evidence="4">Dirigent protein</fullName>
    </recommendedName>
</protein>
<dbReference type="InterPro" id="IPR044859">
    <property type="entry name" value="Allene_oxi_cyc_Dirigent"/>
</dbReference>
<proteinExistence type="inferred from homology"/>
<dbReference type="EnsemblPlants" id="TraesCS4A02G217300.1">
    <property type="protein sequence ID" value="TraesCS4A02G217300.1.cds1"/>
    <property type="gene ID" value="TraesCS4A02G217300"/>
</dbReference>
<keyword evidence="3 4" id="KW-0964">Secreted</keyword>
<evidence type="ECO:0000256" key="4">
    <source>
        <dbReference type="RuleBase" id="RU363099"/>
    </source>
</evidence>
<dbReference type="SMR" id="A0A3B6HY13"/>
<comment type="similarity">
    <text evidence="1 4">Belongs to the plant dirigent protein family.</text>
</comment>
<evidence type="ECO:0000313" key="5">
    <source>
        <dbReference type="EnsemblPlants" id="TraesCS4A02G217300.1.cds1"/>
    </source>
</evidence>
<dbReference type="OMA" id="FISIMAQ"/>
<dbReference type="Pfam" id="PF03018">
    <property type="entry name" value="Dirigent"/>
    <property type="match status" value="1"/>
</dbReference>
<dbReference type="Gramene" id="TraesWEE_scaffold_034290_01G000100.1">
    <property type="protein sequence ID" value="TraesWEE_scaffold_034290_01G000100.1"/>
    <property type="gene ID" value="TraesWEE_scaffold_034290_01G000100"/>
</dbReference>
<keyword evidence="6" id="KW-1185">Reference proteome</keyword>
<keyword evidence="4" id="KW-0052">Apoplast</keyword>
<evidence type="ECO:0000256" key="2">
    <source>
        <dbReference type="ARBA" id="ARBA00011738"/>
    </source>
</evidence>
<dbReference type="Gramene" id="TraesJUL4A03G02137300.1">
    <property type="protein sequence ID" value="TraesJUL4A03G02137300.1.CDS1"/>
    <property type="gene ID" value="TraesJUL4A03G02137300"/>
</dbReference>
<dbReference type="PANTHER" id="PTHR21495">
    <property type="entry name" value="NUCLEOPORIN-RELATED"/>
    <property type="match status" value="1"/>
</dbReference>
<dbReference type="Gramene" id="TraesMAC4A03G02117610.1">
    <property type="protein sequence ID" value="TraesMAC4A03G02117610.1.CDS1"/>
    <property type="gene ID" value="TraesMAC4A03G02117610"/>
</dbReference>
<evidence type="ECO:0000256" key="3">
    <source>
        <dbReference type="ARBA" id="ARBA00022525"/>
    </source>
</evidence>
<dbReference type="Gene3D" id="2.40.480.10">
    <property type="entry name" value="Allene oxide cyclase-like"/>
    <property type="match status" value="1"/>
</dbReference>
<dbReference type="Gramene" id="TraesCS4A02G217300.1">
    <property type="protein sequence ID" value="TraesCS4A02G217300.1.cds1"/>
    <property type="gene ID" value="TraesCS4A02G217300"/>
</dbReference>
<dbReference type="Gramene" id="TraesROB_scaffold_016223_01G000200.1">
    <property type="protein sequence ID" value="TraesROB_scaffold_016223_01G000200.1"/>
    <property type="gene ID" value="TraesROB_scaffold_016223_01G000200"/>
</dbReference>
<accession>A0A3B6HY13</accession>
<evidence type="ECO:0000313" key="6">
    <source>
        <dbReference type="Proteomes" id="UP000019116"/>
    </source>
</evidence>
<dbReference type="Gramene" id="TraesJAG4A03G02119190.1">
    <property type="protein sequence ID" value="TraesJAG4A03G02119190.1.CDS1"/>
    <property type="gene ID" value="TraesJAG4A03G02119190"/>
</dbReference>
<dbReference type="Gramene" id="TraesARI4A03G02155530.1">
    <property type="protein sequence ID" value="TraesARI4A03G02155530.1.CDS1"/>
    <property type="gene ID" value="TraesARI4A03G02155530"/>
</dbReference>
<comment type="function">
    <text evidence="4">Dirigent proteins impart stereoselectivity on the phenoxy radical-coupling reaction, yielding optically active lignans from two molecules of coniferyl alcohol in the biosynthesis of lignans, flavonolignans, and alkaloids and thus plays a central role in plant secondary metabolism.</text>
</comment>
<dbReference type="AlphaFoldDB" id="A0A3B6HY13"/>
<comment type="subcellular location">
    <subcellularLocation>
        <location evidence="4">Secreted</location>
        <location evidence="4">Extracellular space</location>
        <location evidence="4">Apoplast</location>
    </subcellularLocation>
</comment>
<evidence type="ECO:0000256" key="1">
    <source>
        <dbReference type="ARBA" id="ARBA00010746"/>
    </source>
</evidence>
<feature type="chain" id="PRO_5043076083" description="Dirigent protein" evidence="4">
    <location>
        <begin position="23"/>
        <end position="192"/>
    </location>
</feature>
<dbReference type="Gramene" id="TraesNOR4A03G02140060.1">
    <property type="protein sequence ID" value="TraesNOR4A03G02140060.1.CDS1"/>
    <property type="gene ID" value="TraesNOR4A03G02140060"/>
</dbReference>
<dbReference type="Gramene" id="TraesSTA4A03G02114720.1">
    <property type="protein sequence ID" value="TraesSTA4A03G02114720.1.CDS1"/>
    <property type="gene ID" value="TraesSTA4A03G02114720"/>
</dbReference>
<dbReference type="PaxDb" id="4565-Traes_4AL_214F5122D.1"/>
<reference evidence="5" key="1">
    <citation type="submission" date="2018-08" db="EMBL/GenBank/DDBJ databases">
        <authorList>
            <person name="Rossello M."/>
        </authorList>
    </citation>
    <scope>NUCLEOTIDE SEQUENCE [LARGE SCALE GENOMIC DNA]</scope>
    <source>
        <strain evidence="5">cv. Chinese Spring</strain>
    </source>
</reference>
<dbReference type="Gramene" id="TraesPARA_EIv1.0_1252360.1">
    <property type="protein sequence ID" value="TraesPARA_EIv1.0_1252360.1.CDS1"/>
    <property type="gene ID" value="TraesPARA_EIv1.0_1252360"/>
</dbReference>
<dbReference type="Gramene" id="TraesLAC4A03G02072040.1">
    <property type="protein sequence ID" value="TraesLAC4A03G02072040.1.CDS1"/>
    <property type="gene ID" value="TraesLAC4A03G02072040"/>
</dbReference>
<organism evidence="5">
    <name type="scientific">Triticum aestivum</name>
    <name type="common">Wheat</name>
    <dbReference type="NCBI Taxonomy" id="4565"/>
    <lineage>
        <taxon>Eukaryota</taxon>
        <taxon>Viridiplantae</taxon>
        <taxon>Streptophyta</taxon>
        <taxon>Embryophyta</taxon>
        <taxon>Tracheophyta</taxon>
        <taxon>Spermatophyta</taxon>
        <taxon>Magnoliopsida</taxon>
        <taxon>Liliopsida</taxon>
        <taxon>Poales</taxon>
        <taxon>Poaceae</taxon>
        <taxon>BOP clade</taxon>
        <taxon>Pooideae</taxon>
        <taxon>Triticodae</taxon>
        <taxon>Triticeae</taxon>
        <taxon>Triticinae</taxon>
        <taxon>Triticum</taxon>
    </lineage>
</organism>
<dbReference type="InterPro" id="IPR004265">
    <property type="entry name" value="Dirigent"/>
</dbReference>
<dbReference type="GO" id="GO:0048046">
    <property type="term" value="C:apoplast"/>
    <property type="evidence" value="ECO:0007669"/>
    <property type="project" value="UniProtKB-SubCell"/>
</dbReference>
<gene>
    <name evidence="5" type="primary">LOC123099633</name>
</gene>
<dbReference type="Gramene" id="TraesLDM4A03G02116740.1">
    <property type="protein sequence ID" value="TraesLDM4A03G02116740.1.CDS1"/>
    <property type="gene ID" value="TraesLDM4A03G02116740"/>
</dbReference>
<dbReference type="Proteomes" id="UP000019116">
    <property type="component" value="Chromosome 4A"/>
</dbReference>
<dbReference type="OrthoDB" id="1864232at2759"/>
<dbReference type="Gramene" id="TraesCS4A03G0576700.1">
    <property type="protein sequence ID" value="TraesCS4A03G0576700.1.CDS1"/>
    <property type="gene ID" value="TraesCS4A03G0576700"/>
</dbReference>
<dbReference type="Gramene" id="TraesCAD_scaffold_013911_01G000100.1">
    <property type="protein sequence ID" value="TraesCAD_scaffold_013911_01G000100.1"/>
    <property type="gene ID" value="TraesCAD_scaffold_013911_01G000100"/>
</dbReference>
<keyword evidence="4" id="KW-0732">Signal</keyword>
<reference evidence="5" key="2">
    <citation type="submission" date="2018-10" db="UniProtKB">
        <authorList>
            <consortium name="EnsemblPlants"/>
        </authorList>
    </citation>
    <scope>IDENTIFICATION</scope>
</reference>
<name>A0A3B6HY13_WHEAT</name>
<dbReference type="GO" id="GO:0009699">
    <property type="term" value="P:phenylpropanoid biosynthetic process"/>
    <property type="evidence" value="ECO:0007669"/>
    <property type="project" value="UniProtKB-ARBA"/>
</dbReference>
<sequence>MTKGAVMLLVLFITVLSAVSEAHRPGNRALAHGRRPGADPVAPTHLHFYFHDSSRGTPPTSVRVAGPAKPSLQTLFGAVYVMDDPLTERPELGSAAVGRAQGFYIGADQTAMGFLQVMNLVLTSGAYNGSSLTVLGRNFPLAEVREMPIVGGTGAFRFARGYAQARTYSMNTKTGDANVEYDVYVMHKHANI</sequence>